<dbReference type="PATRIC" id="fig|271065.3.peg.2100"/>
<gene>
    <name evidence="1" type="ordered locus">MEALZ_2044</name>
</gene>
<keyword evidence="2" id="KW-1185">Reference proteome</keyword>
<organism evidence="1 2">
    <name type="scientific">Methylotuvimicrobium alcaliphilum (strain DSM 19304 / NCIMB 14124 / VKM B-2133 / 20Z)</name>
    <name type="common">Methylomicrobium alcaliphilum</name>
    <dbReference type="NCBI Taxonomy" id="1091494"/>
    <lineage>
        <taxon>Bacteria</taxon>
        <taxon>Pseudomonadati</taxon>
        <taxon>Pseudomonadota</taxon>
        <taxon>Gammaproteobacteria</taxon>
        <taxon>Methylococcales</taxon>
        <taxon>Methylococcaceae</taxon>
        <taxon>Methylotuvimicrobium</taxon>
    </lineage>
</organism>
<dbReference type="HOGENOM" id="CLU_468347_0_0_6"/>
<protein>
    <submittedName>
        <fullName evidence="1">Uncharacterized protein</fullName>
    </submittedName>
</protein>
<evidence type="ECO:0000313" key="1">
    <source>
        <dbReference type="EMBL" id="CCE23730.1"/>
    </source>
</evidence>
<proteinExistence type="predicted"/>
<sequence length="582" mass="66345">MIKDKMNKLKFRLQPNLTNEAMPFAPDEQSFAQWLDLLSSKNGYEICRELASAFHVMNSMDVSPRFRFTCLYQAIPLVNEVAERLESVYLDSGFPLSEEEDSNVEILVWIYTQLTMSFSDLSHQLESIDSSWSKQEQAQILFSAMYAASQVLLHISQVYASVQKGFWLNCYRNYMRAETLELLNIPVNMNHVKHKTIASIFKQMLVFSCCDTDCFRVREMNTLFNLLEECVETIRLTNAVAPGAIQGVFQFNLDIDEAPTKCMPPLTEPQNNTRYIATLPVVNFLITAAQKRRKDQKSDYRFIDKDLLFRVAEVLTKKRIRKYTRIVSTDNARGYIGFKPIVSMLAKIQGVDNETIKVKSAHDPRIAGRWQAPDLDLVPEGDEIAYNLNQKKNGHLAIDPKAAKIHKLGALASSGNKIWSQPEPIELLNKIPFGDFVILNNSIKGYALIWNSEDQRIKVGELFAVQQQGFKELEIGQIRRISRLEDEGLILGIELMGMRSELVWIILLGINKQQGQVAIYVPADSILHQPESIILGAHYLKPEQTIEVHRRDQRVLYRIGKLLHVTAALQHVELVAINEGSS</sequence>
<name>G4T3K8_META2</name>
<dbReference type="EMBL" id="FO082060">
    <property type="protein sequence ID" value="CCE23730.1"/>
    <property type="molecule type" value="Genomic_DNA"/>
</dbReference>
<dbReference type="AlphaFoldDB" id="G4T3K8"/>
<dbReference type="Proteomes" id="UP000008315">
    <property type="component" value="Chromosome"/>
</dbReference>
<dbReference type="STRING" id="1091494.MEALZ_2044"/>
<reference evidence="2" key="1">
    <citation type="journal article" date="2012" name="J. Bacteriol.">
        <title>Genome sequence of the haloalkaliphilic methanotrophic bacterium Methylomicrobium alcaliphilum 20Z.</title>
        <authorList>
            <person name="Vuilleumier S."/>
            <person name="Khmelenina V.N."/>
            <person name="Bringel F."/>
            <person name="Reshetnikov A.S."/>
            <person name="Lajus A."/>
            <person name="Mangenot S."/>
            <person name="Rouy Z."/>
            <person name="Op den Camp H.J."/>
            <person name="Jetten M.S."/>
            <person name="Dispirito A.A."/>
            <person name="Dunfield P."/>
            <person name="Klotz M.G."/>
            <person name="Semrau J.D."/>
            <person name="Stein L.Y."/>
            <person name="Barbe V."/>
            <person name="Medigue C."/>
            <person name="Trotsenko Y.A."/>
            <person name="Kalyuzhnaya M.G."/>
        </authorList>
    </citation>
    <scope>NUCLEOTIDE SEQUENCE [LARGE SCALE GENOMIC DNA]</scope>
    <source>
        <strain evidence="2">DSM 19304 / NCIMB 14124 / VKM B-2133 / 20Z</strain>
    </source>
</reference>
<evidence type="ECO:0000313" key="2">
    <source>
        <dbReference type="Proteomes" id="UP000008315"/>
    </source>
</evidence>
<dbReference type="KEGG" id="mah:MEALZ_2044"/>
<accession>G4T3K8</accession>